<protein>
    <submittedName>
        <fullName evidence="2">Uncharacterized protein</fullName>
    </submittedName>
</protein>
<evidence type="ECO:0000313" key="2">
    <source>
        <dbReference type="EMBL" id="SDB77202.1"/>
    </source>
</evidence>
<keyword evidence="1" id="KW-0472">Membrane</keyword>
<keyword evidence="1" id="KW-0812">Transmembrane</keyword>
<dbReference type="EMBL" id="FMYE01000018">
    <property type="protein sequence ID" value="SDB77202.1"/>
    <property type="molecule type" value="Genomic_DNA"/>
</dbReference>
<dbReference type="Proteomes" id="UP000183670">
    <property type="component" value="Unassembled WGS sequence"/>
</dbReference>
<keyword evidence="1" id="KW-1133">Transmembrane helix</keyword>
<organism evidence="2 3">
    <name type="scientific">Bacteroides ovatus</name>
    <dbReference type="NCBI Taxonomy" id="28116"/>
    <lineage>
        <taxon>Bacteria</taxon>
        <taxon>Pseudomonadati</taxon>
        <taxon>Bacteroidota</taxon>
        <taxon>Bacteroidia</taxon>
        <taxon>Bacteroidales</taxon>
        <taxon>Bacteroidaceae</taxon>
        <taxon>Bacteroides</taxon>
    </lineage>
</organism>
<evidence type="ECO:0000256" key="1">
    <source>
        <dbReference type="SAM" id="Phobius"/>
    </source>
</evidence>
<evidence type="ECO:0000313" key="3">
    <source>
        <dbReference type="Proteomes" id="UP000183670"/>
    </source>
</evidence>
<dbReference type="RefSeq" id="WP_074558144.1">
    <property type="nucleotide sequence ID" value="NZ_FMYE01000018.1"/>
</dbReference>
<sequence>MKQLINKYLGWLKDSNRPKHMKAGMLVFIAMLAVCLTLGVGLIPSTVIAFVATVIVAVAVDYKDKLYGNTFDWLDVLATVLLPVVITLVVLILNCIL</sequence>
<dbReference type="AlphaFoldDB" id="A0A1G6G5E6"/>
<feature type="transmembrane region" description="Helical" evidence="1">
    <location>
        <begin position="23"/>
        <end position="56"/>
    </location>
</feature>
<reference evidence="2 3" key="1">
    <citation type="submission" date="2016-10" db="EMBL/GenBank/DDBJ databases">
        <authorList>
            <person name="de Groot N.N."/>
        </authorList>
    </citation>
    <scope>NUCLEOTIDE SEQUENCE [LARGE SCALE GENOMIC DNA]</scope>
    <source>
        <strain evidence="2 3">NLAE-zl-C500</strain>
    </source>
</reference>
<proteinExistence type="predicted"/>
<gene>
    <name evidence="2" type="ORF">SAMN05192581_101869</name>
</gene>
<feature type="transmembrane region" description="Helical" evidence="1">
    <location>
        <begin position="76"/>
        <end position="96"/>
    </location>
</feature>
<name>A0A1G6G5E6_BACOV</name>
<accession>A0A1G6G5E6</accession>